<dbReference type="Pfam" id="PF01435">
    <property type="entry name" value="Peptidase_M48"/>
    <property type="match status" value="1"/>
</dbReference>
<dbReference type="Pfam" id="PF02136">
    <property type="entry name" value="NTF2"/>
    <property type="match status" value="1"/>
</dbReference>
<evidence type="ECO:0000256" key="7">
    <source>
        <dbReference type="ARBA" id="ARBA00022824"/>
    </source>
</evidence>
<keyword evidence="4 16" id="KW-0812">Transmembrane</keyword>
<dbReference type="Proteomes" id="UP000186594">
    <property type="component" value="Unassembled WGS sequence"/>
</dbReference>
<protein>
    <recommendedName>
        <fullName evidence="2">Ste24 endopeptidase</fullName>
        <ecNumber evidence="2">3.4.24.84</ecNumber>
    </recommendedName>
    <alternativeName>
        <fullName evidence="14">Prenyl protein-specific endoprotease 1</fullName>
    </alternativeName>
</protein>
<feature type="transmembrane region" description="Helical" evidence="16">
    <location>
        <begin position="332"/>
        <end position="352"/>
    </location>
</feature>
<evidence type="ECO:0000256" key="6">
    <source>
        <dbReference type="ARBA" id="ARBA00022801"/>
    </source>
</evidence>
<evidence type="ECO:0000256" key="5">
    <source>
        <dbReference type="ARBA" id="ARBA00022723"/>
    </source>
</evidence>
<feature type="domain" description="NTF2" evidence="17">
    <location>
        <begin position="31"/>
        <end position="153"/>
    </location>
</feature>
<dbReference type="SUPFAM" id="SSF54427">
    <property type="entry name" value="NTF2-like"/>
    <property type="match status" value="1"/>
</dbReference>
<dbReference type="EMBL" id="LXFE01000321">
    <property type="protein sequence ID" value="OLL25782.1"/>
    <property type="molecule type" value="Genomic_DNA"/>
</dbReference>
<evidence type="ECO:0000256" key="4">
    <source>
        <dbReference type="ARBA" id="ARBA00022692"/>
    </source>
</evidence>
<dbReference type="OMA" id="HWHYSHI"/>
<gene>
    <name evidence="18" type="ORF">NEOLI_004397</name>
</gene>
<dbReference type="GO" id="GO:0031204">
    <property type="term" value="P:post-translational protein targeting to membrane, translocation"/>
    <property type="evidence" value="ECO:0007669"/>
    <property type="project" value="EnsemblFungi"/>
</dbReference>
<evidence type="ECO:0000256" key="1">
    <source>
        <dbReference type="ARBA" id="ARBA00004477"/>
    </source>
</evidence>
<dbReference type="GO" id="GO:0046872">
    <property type="term" value="F:metal ion binding"/>
    <property type="evidence" value="ECO:0007669"/>
    <property type="project" value="UniProtKB-KW"/>
</dbReference>
<dbReference type="OrthoDB" id="360839at2759"/>
<feature type="transmembrane region" description="Helical" evidence="16">
    <location>
        <begin position="306"/>
        <end position="326"/>
    </location>
</feature>
<name>A0A1U7LTB2_NEOID</name>
<dbReference type="GO" id="GO:0071586">
    <property type="term" value="P:CAAX-box protein processing"/>
    <property type="evidence" value="ECO:0007669"/>
    <property type="project" value="EnsemblFungi"/>
</dbReference>
<accession>A0A1U7LTB2</accession>
<keyword evidence="7" id="KW-0256">Endoplasmic reticulum</keyword>
<dbReference type="EC" id="3.4.24.84" evidence="2"/>
<evidence type="ECO:0000256" key="14">
    <source>
        <dbReference type="ARBA" id="ARBA00083451"/>
    </source>
</evidence>
<evidence type="ECO:0000256" key="15">
    <source>
        <dbReference type="PIRSR" id="PIRSR627057-2"/>
    </source>
</evidence>
<dbReference type="FunFam" id="3.30.2010.10:FF:000002">
    <property type="entry name" value="CAAX prenyl protease"/>
    <property type="match status" value="1"/>
</dbReference>
<dbReference type="STRING" id="1198029.A0A1U7LTB2"/>
<dbReference type="PANTHER" id="PTHR10120">
    <property type="entry name" value="CAAX PRENYL PROTEASE 1"/>
    <property type="match status" value="1"/>
</dbReference>
<evidence type="ECO:0000313" key="18">
    <source>
        <dbReference type="EMBL" id="OLL25782.1"/>
    </source>
</evidence>
<feature type="binding site" evidence="15">
    <location>
        <position position="498"/>
    </location>
    <ligand>
        <name>Zn(2+)</name>
        <dbReference type="ChEBI" id="CHEBI:29105"/>
        <note>catalytic</note>
    </ligand>
</feature>
<dbReference type="Gene3D" id="3.30.2010.10">
    <property type="entry name" value="Metalloproteases ('zincins'), catalytic domain"/>
    <property type="match status" value="1"/>
</dbReference>
<dbReference type="GO" id="GO:0007323">
    <property type="term" value="P:peptide pheromone maturation"/>
    <property type="evidence" value="ECO:0007669"/>
    <property type="project" value="EnsemblFungi"/>
</dbReference>
<keyword evidence="9 16" id="KW-1133">Transmembrane helix</keyword>
<evidence type="ECO:0000256" key="9">
    <source>
        <dbReference type="ARBA" id="ARBA00022989"/>
    </source>
</evidence>
<feature type="transmembrane region" description="Helical" evidence="16">
    <location>
        <begin position="433"/>
        <end position="456"/>
    </location>
</feature>
<keyword evidence="10" id="KW-0482">Metalloprotease</keyword>
<proteinExistence type="inferred from homology"/>
<reference evidence="18 19" key="1">
    <citation type="submission" date="2016-04" db="EMBL/GenBank/DDBJ databases">
        <title>Evolutionary innovation and constraint leading to complex multicellularity in the Ascomycota.</title>
        <authorList>
            <person name="Cisse O."/>
            <person name="Nguyen A."/>
            <person name="Hewitt D.A."/>
            <person name="Jedd G."/>
            <person name="Stajich J.E."/>
        </authorList>
    </citation>
    <scope>NUCLEOTIDE SEQUENCE [LARGE SCALE GENOMIC DNA]</scope>
    <source>
        <strain evidence="18 19">DAH-3</strain>
    </source>
</reference>
<keyword evidence="11 16" id="KW-0472">Membrane</keyword>
<evidence type="ECO:0000256" key="12">
    <source>
        <dbReference type="ARBA" id="ARBA00044456"/>
    </source>
</evidence>
<organism evidence="18 19">
    <name type="scientific">Neolecta irregularis (strain DAH-3)</name>
    <dbReference type="NCBI Taxonomy" id="1198029"/>
    <lineage>
        <taxon>Eukaryota</taxon>
        <taxon>Fungi</taxon>
        <taxon>Dikarya</taxon>
        <taxon>Ascomycota</taxon>
        <taxon>Taphrinomycotina</taxon>
        <taxon>Neolectales</taxon>
        <taxon>Neolectaceae</taxon>
        <taxon>Neolecta</taxon>
    </lineage>
</organism>
<evidence type="ECO:0000256" key="16">
    <source>
        <dbReference type="SAM" id="Phobius"/>
    </source>
</evidence>
<evidence type="ECO:0000256" key="3">
    <source>
        <dbReference type="ARBA" id="ARBA00022670"/>
    </source>
</evidence>
<feature type="transmembrane region" description="Helical" evidence="16">
    <location>
        <begin position="214"/>
        <end position="232"/>
    </location>
</feature>
<comment type="similarity">
    <text evidence="13">Belongs to the peptidase M48A family.</text>
</comment>
<dbReference type="Gene3D" id="3.10.450.50">
    <property type="match status" value="1"/>
</dbReference>
<keyword evidence="5 15" id="KW-0479">Metal-binding</keyword>
<keyword evidence="3 18" id="KW-0645">Protease</keyword>
<evidence type="ECO:0000256" key="11">
    <source>
        <dbReference type="ARBA" id="ARBA00023136"/>
    </source>
</evidence>
<keyword evidence="19" id="KW-1185">Reference proteome</keyword>
<dbReference type="InterPro" id="IPR032710">
    <property type="entry name" value="NTF2-like_dom_sf"/>
</dbReference>
<dbReference type="InterPro" id="IPR027057">
    <property type="entry name" value="CAXX_Prtase_1"/>
</dbReference>
<sequence>MDSLSLLPDLDKSSKRSLHPPLPLPILSSPGADSFVKAYYQRLDNARPTLPALYRPDTRIAWNGRAFPDLAAFALYCTTEFPATTHHVESYDAQPVGAGMMVIANGTVKFAGELRARIFSQSFVVHPVEGLCPYEDYNGNDSNLEKLVDNPKIPWKSLVIAFSIGQFAFEKYLAVRQYQTLKTKHLPKILEGVVDQTTFEKAGDYQRAKAKFEFVTGLYCLVEAVLILQYNVIFKLWDLTGYWQLDYLPRIMHGEVFHCLMFLFFWPSNWTSIPINFVKAFHLEEAYGFNKQTYYIFFTDIVKHQLLTLGFGGLVLAGCLKIVKIFGKNFFFYMWAFFVAVQIIGIAIYPTFIQPLFNKLIKLKDGEIRKDVEVLASKLNFPLKELFVIDGSRRSNHSNAYFFGLPWSKQIVIYDTLLNDSTTSEVTAVLGKFFIATVHLFAVFTLFSVFITNASFYQSFGFFFENPIFIGFLLFNDILQPIDCLLKFGMNLLSRKHEFEADAFALNLGYAQDLSKALIGLHKNNLSTMIADPLYSAYHFSHPILTERLKALGWKDSKTVKPKKK</sequence>
<comment type="catalytic activity">
    <reaction evidence="12">
        <text>Hydrolyzes the peptide bond -P2-(S-farnesyl or geranylgeranyl)C-P1'-P2'-P3'-COOH where P1' and P2' are amino acids with aliphatic side chains and P3' is any C-terminal residue.</text>
        <dbReference type="EC" id="3.4.24.84"/>
    </reaction>
</comment>
<dbReference type="GO" id="GO:0004222">
    <property type="term" value="F:metalloendopeptidase activity"/>
    <property type="evidence" value="ECO:0007669"/>
    <property type="project" value="EnsemblFungi"/>
</dbReference>
<comment type="caution">
    <text evidence="18">The sequence shown here is derived from an EMBL/GenBank/DDBJ whole genome shotgun (WGS) entry which is preliminary data.</text>
</comment>
<dbReference type="GO" id="GO:0036503">
    <property type="term" value="P:ERAD pathway"/>
    <property type="evidence" value="ECO:0007669"/>
    <property type="project" value="EnsemblFungi"/>
</dbReference>
<dbReference type="AlphaFoldDB" id="A0A1U7LTB2"/>
<dbReference type="InterPro" id="IPR002075">
    <property type="entry name" value="NTF2_dom"/>
</dbReference>
<dbReference type="GO" id="GO:0120236">
    <property type="term" value="P:negative regulation of post-translational protein targeting to membrane, translocation"/>
    <property type="evidence" value="ECO:0007669"/>
    <property type="project" value="EnsemblFungi"/>
</dbReference>
<dbReference type="PROSITE" id="PS50177">
    <property type="entry name" value="NTF2_DOMAIN"/>
    <property type="match status" value="1"/>
</dbReference>
<feature type="transmembrane region" description="Helical" evidence="16">
    <location>
        <begin position="247"/>
        <end position="266"/>
    </location>
</feature>
<evidence type="ECO:0000259" key="17">
    <source>
        <dbReference type="PROSITE" id="PS50177"/>
    </source>
</evidence>
<dbReference type="GO" id="GO:0005637">
    <property type="term" value="C:nuclear inner membrane"/>
    <property type="evidence" value="ECO:0007669"/>
    <property type="project" value="EnsemblFungi"/>
</dbReference>
<evidence type="ECO:0000313" key="19">
    <source>
        <dbReference type="Proteomes" id="UP000186594"/>
    </source>
</evidence>
<evidence type="ECO:0000256" key="10">
    <source>
        <dbReference type="ARBA" id="ARBA00023049"/>
    </source>
</evidence>
<dbReference type="InterPro" id="IPR001915">
    <property type="entry name" value="Peptidase_M48"/>
</dbReference>
<dbReference type="InterPro" id="IPR018222">
    <property type="entry name" value="Nuclear_transport_factor_2_euk"/>
</dbReference>
<dbReference type="Pfam" id="PF16491">
    <property type="entry name" value="Peptidase_M48_N"/>
    <property type="match status" value="1"/>
</dbReference>
<comment type="subcellular location">
    <subcellularLocation>
        <location evidence="1">Endoplasmic reticulum membrane</location>
        <topology evidence="1">Multi-pass membrane protein</topology>
    </subcellularLocation>
</comment>
<evidence type="ECO:0000256" key="8">
    <source>
        <dbReference type="ARBA" id="ARBA00022833"/>
    </source>
</evidence>
<keyword evidence="6" id="KW-0378">Hydrolase</keyword>
<evidence type="ECO:0000256" key="13">
    <source>
        <dbReference type="ARBA" id="ARBA00060927"/>
    </source>
</evidence>
<keyword evidence="8 15" id="KW-0862">Zinc</keyword>
<dbReference type="InterPro" id="IPR032456">
    <property type="entry name" value="Peptidase_M48_N"/>
</dbReference>
<dbReference type="GO" id="GO:0005789">
    <property type="term" value="C:endoplasmic reticulum membrane"/>
    <property type="evidence" value="ECO:0007669"/>
    <property type="project" value="UniProtKB-SubCell"/>
</dbReference>
<dbReference type="CDD" id="cd07343">
    <property type="entry name" value="M48A_Zmpste24p_like"/>
    <property type="match status" value="1"/>
</dbReference>
<evidence type="ECO:0000256" key="2">
    <source>
        <dbReference type="ARBA" id="ARBA00012336"/>
    </source>
</evidence>
<comment type="cofactor">
    <cofactor evidence="15">
        <name>Zn(2+)</name>
        <dbReference type="ChEBI" id="CHEBI:29105"/>
    </cofactor>
    <text evidence="15">Binds 1 zinc ion per subunit.</text>
</comment>